<feature type="chain" id="PRO_5037659050" evidence="4">
    <location>
        <begin position="20"/>
        <end position="300"/>
    </location>
</feature>
<evidence type="ECO:0000259" key="5">
    <source>
        <dbReference type="Pfam" id="PF25917"/>
    </source>
</evidence>
<protein>
    <submittedName>
        <fullName evidence="6">HlyD family efflux transporter periplasmic adaptor subunit</fullName>
    </submittedName>
</protein>
<proteinExistence type="predicted"/>
<gene>
    <name evidence="6" type="ORF">IAC07_08475</name>
</gene>
<dbReference type="PANTHER" id="PTHR32347">
    <property type="entry name" value="EFFLUX SYSTEM COMPONENT YKNX-RELATED"/>
    <property type="match status" value="1"/>
</dbReference>
<dbReference type="Gene3D" id="2.40.30.170">
    <property type="match status" value="1"/>
</dbReference>
<evidence type="ECO:0000256" key="2">
    <source>
        <dbReference type="ARBA" id="ARBA00023054"/>
    </source>
</evidence>
<evidence type="ECO:0000313" key="7">
    <source>
        <dbReference type="Proteomes" id="UP000771749"/>
    </source>
</evidence>
<feature type="domain" description="Multidrug resistance protein MdtA-like barrel-sandwich hybrid" evidence="5">
    <location>
        <begin position="38"/>
        <end position="209"/>
    </location>
</feature>
<dbReference type="AlphaFoldDB" id="A0A940DP62"/>
<dbReference type="EMBL" id="JADIMJ010000129">
    <property type="protein sequence ID" value="MBO8454738.1"/>
    <property type="molecule type" value="Genomic_DNA"/>
</dbReference>
<reference evidence="6" key="2">
    <citation type="journal article" date="2021" name="PeerJ">
        <title>Extensive microbial diversity within the chicken gut microbiome revealed by metagenomics and culture.</title>
        <authorList>
            <person name="Gilroy R."/>
            <person name="Ravi A."/>
            <person name="Getino M."/>
            <person name="Pursley I."/>
            <person name="Horton D.L."/>
            <person name="Alikhan N.F."/>
            <person name="Baker D."/>
            <person name="Gharbi K."/>
            <person name="Hall N."/>
            <person name="Watson M."/>
            <person name="Adriaenssens E.M."/>
            <person name="Foster-Nyarko E."/>
            <person name="Jarju S."/>
            <person name="Secka A."/>
            <person name="Antonio M."/>
            <person name="Oren A."/>
            <person name="Chaudhuri R.R."/>
            <person name="La Ragione R."/>
            <person name="Hildebrand F."/>
            <person name="Pallen M.J."/>
        </authorList>
    </citation>
    <scope>NUCLEOTIDE SEQUENCE</scope>
    <source>
        <strain evidence="6">F1-3629</strain>
    </source>
</reference>
<dbReference type="SUPFAM" id="SSF111369">
    <property type="entry name" value="HlyD-like secretion proteins"/>
    <property type="match status" value="1"/>
</dbReference>
<keyword evidence="2 3" id="KW-0175">Coiled coil</keyword>
<evidence type="ECO:0000313" key="6">
    <source>
        <dbReference type="EMBL" id="MBO8454738.1"/>
    </source>
</evidence>
<dbReference type="PANTHER" id="PTHR32347:SF23">
    <property type="entry name" value="BLL5650 PROTEIN"/>
    <property type="match status" value="1"/>
</dbReference>
<dbReference type="InterPro" id="IPR050465">
    <property type="entry name" value="UPF0194_transport"/>
</dbReference>
<evidence type="ECO:0000256" key="4">
    <source>
        <dbReference type="SAM" id="SignalP"/>
    </source>
</evidence>
<dbReference type="PROSITE" id="PS51257">
    <property type="entry name" value="PROKAR_LIPOPROTEIN"/>
    <property type="match status" value="1"/>
</dbReference>
<accession>A0A940DP62</accession>
<dbReference type="GO" id="GO:1990961">
    <property type="term" value="P:xenobiotic detoxification by transmembrane export across the plasma membrane"/>
    <property type="evidence" value="ECO:0007669"/>
    <property type="project" value="InterPro"/>
</dbReference>
<comment type="caution">
    <text evidence="6">The sequence shown here is derived from an EMBL/GenBank/DDBJ whole genome shotgun (WGS) entry which is preliminary data.</text>
</comment>
<dbReference type="GO" id="GO:0019898">
    <property type="term" value="C:extrinsic component of membrane"/>
    <property type="evidence" value="ECO:0007669"/>
    <property type="project" value="InterPro"/>
</dbReference>
<dbReference type="Pfam" id="PF25917">
    <property type="entry name" value="BSH_RND"/>
    <property type="match status" value="1"/>
</dbReference>
<dbReference type="InterPro" id="IPR058625">
    <property type="entry name" value="MdtA-like_BSH"/>
</dbReference>
<keyword evidence="4" id="KW-0732">Signal</keyword>
<dbReference type="GO" id="GO:0030313">
    <property type="term" value="C:cell envelope"/>
    <property type="evidence" value="ECO:0007669"/>
    <property type="project" value="UniProtKB-SubCell"/>
</dbReference>
<name>A0A940DP62_9BACT</name>
<dbReference type="Gene3D" id="6.10.140.1990">
    <property type="match status" value="1"/>
</dbReference>
<feature type="coiled-coil region" evidence="3">
    <location>
        <begin position="78"/>
        <end position="157"/>
    </location>
</feature>
<feature type="signal peptide" evidence="4">
    <location>
        <begin position="1"/>
        <end position="19"/>
    </location>
</feature>
<dbReference type="GO" id="GO:1990195">
    <property type="term" value="C:macrolide transmembrane transporter complex"/>
    <property type="evidence" value="ECO:0007669"/>
    <property type="project" value="InterPro"/>
</dbReference>
<organism evidence="6 7">
    <name type="scientific">Candidatus Cryptobacteroides gallistercoris</name>
    <dbReference type="NCBI Taxonomy" id="2840765"/>
    <lineage>
        <taxon>Bacteria</taxon>
        <taxon>Pseudomonadati</taxon>
        <taxon>Bacteroidota</taxon>
        <taxon>Bacteroidia</taxon>
        <taxon>Bacteroidales</taxon>
        <taxon>Candidatus Cryptobacteroides</taxon>
    </lineage>
</organism>
<reference evidence="6" key="1">
    <citation type="submission" date="2020-10" db="EMBL/GenBank/DDBJ databases">
        <authorList>
            <person name="Gilroy R."/>
        </authorList>
    </citation>
    <scope>NUCLEOTIDE SEQUENCE</scope>
    <source>
        <strain evidence="6">F1-3629</strain>
    </source>
</reference>
<comment type="subcellular location">
    <subcellularLocation>
        <location evidence="1">Cell envelope</location>
    </subcellularLocation>
</comment>
<dbReference type="Gene3D" id="2.40.50.100">
    <property type="match status" value="1"/>
</dbReference>
<evidence type="ECO:0000256" key="1">
    <source>
        <dbReference type="ARBA" id="ARBA00004196"/>
    </source>
</evidence>
<sequence length="300" mass="33150">MKRSSINMLLSAAALMSAAGCGMKEPEFDACGQVNATEVTVSAENSGRIISFGIREGDRLAAGDKAGQIDSVQTFLQREELVTRKESAKAKLTDIECQMASQYARLENLRAELRRSQSLLEKDAGTQKQVDDLESEIRILQGQIAAAEQNYRQNNESVGCEIATIDVQIAQTEDKLRKCRITAPVSGTVLEKYAEEGESVTAGRQLFKIADMDNLYVRAYFSSSQLASLHVGDKVRVIPDDGTENPDSYEGTVTWISDEAEFTPKNIQTRDERADLVYAVKVAVRNDGRLRLGMYAYIMI</sequence>
<dbReference type="InterPro" id="IPR030190">
    <property type="entry name" value="MacA_alpha-hairpin_sf"/>
</dbReference>
<dbReference type="Proteomes" id="UP000771749">
    <property type="component" value="Unassembled WGS sequence"/>
</dbReference>
<evidence type="ECO:0000256" key="3">
    <source>
        <dbReference type="SAM" id="Coils"/>
    </source>
</evidence>